<sequence>MVRSTKHSHMTHSLKCWARFTEAHTLIHFSVDYTQSKAAKMMCGGTTDAKPADPEVQNICDSVKSKVEEKTGKKYDTFQVKSYKTQVVAGTNYFVKVHVGGEDHVHLRIHKGLPHTGGELKVSSFQESKSHHDPIDYFN</sequence>
<dbReference type="InterPro" id="IPR046350">
    <property type="entry name" value="Cystatin_sf"/>
</dbReference>
<dbReference type="Proteomes" id="UP000694523">
    <property type="component" value="Unplaced"/>
</dbReference>
<name>A0A8C6T2Z5_9GOBI</name>
<evidence type="ECO:0000259" key="9">
    <source>
        <dbReference type="SMART" id="SM00043"/>
    </source>
</evidence>
<evidence type="ECO:0000313" key="11">
    <source>
        <dbReference type="Proteomes" id="UP000694523"/>
    </source>
</evidence>
<dbReference type="GO" id="GO:0004869">
    <property type="term" value="F:cysteine-type endopeptidase inhibitor activity"/>
    <property type="evidence" value="ECO:0007669"/>
    <property type="project" value="UniProtKB-KW"/>
</dbReference>
<dbReference type="GO" id="GO:0002376">
    <property type="term" value="P:immune system process"/>
    <property type="evidence" value="ECO:0007669"/>
    <property type="project" value="UniProtKB-KW"/>
</dbReference>
<reference evidence="10" key="1">
    <citation type="submission" date="2025-08" db="UniProtKB">
        <authorList>
            <consortium name="Ensembl"/>
        </authorList>
    </citation>
    <scope>IDENTIFICATION</scope>
</reference>
<dbReference type="PROSITE" id="PS00287">
    <property type="entry name" value="CYSTATIN"/>
    <property type="match status" value="1"/>
</dbReference>
<evidence type="ECO:0000256" key="2">
    <source>
        <dbReference type="ARBA" id="ARBA00009403"/>
    </source>
</evidence>
<keyword evidence="3" id="KW-0963">Cytoplasm</keyword>
<evidence type="ECO:0000256" key="4">
    <source>
        <dbReference type="ARBA" id="ARBA00022690"/>
    </source>
</evidence>
<dbReference type="Ensembl" id="ENSNMLT00000017383.1">
    <property type="protein sequence ID" value="ENSNMLP00000015467.1"/>
    <property type="gene ID" value="ENSNMLG00000010254.1"/>
</dbReference>
<keyword evidence="5" id="KW-0789">Thiol protease inhibitor</keyword>
<accession>A0A8C6T2Z5</accession>
<dbReference type="PANTHER" id="PTHR11414:SF21">
    <property type="entry name" value="CYSTATIN 14A, TANDEM DUPLICATE 1-RELATED"/>
    <property type="match status" value="1"/>
</dbReference>
<evidence type="ECO:0000256" key="6">
    <source>
        <dbReference type="ARBA" id="ARBA00022859"/>
    </source>
</evidence>
<protein>
    <recommendedName>
        <fullName evidence="7">Cystatin-B</fullName>
    </recommendedName>
    <alternativeName>
        <fullName evidence="8">Stefin-B</fullName>
    </alternativeName>
</protein>
<proteinExistence type="inferred from homology"/>
<dbReference type="SMART" id="SM00043">
    <property type="entry name" value="CY"/>
    <property type="match status" value="1"/>
</dbReference>
<comment type="similarity">
    <text evidence="2">Belongs to the cystatin family.</text>
</comment>
<dbReference type="PRINTS" id="PR00295">
    <property type="entry name" value="STEFINA"/>
</dbReference>
<keyword evidence="6" id="KW-0391">Immunity</keyword>
<feature type="domain" description="Cystatin" evidence="9">
    <location>
        <begin position="41"/>
        <end position="138"/>
    </location>
</feature>
<dbReference type="SUPFAM" id="SSF54403">
    <property type="entry name" value="Cystatin/monellin"/>
    <property type="match status" value="1"/>
</dbReference>
<dbReference type="InterPro" id="IPR018073">
    <property type="entry name" value="Prot_inh_cystat_CS"/>
</dbReference>
<evidence type="ECO:0000256" key="8">
    <source>
        <dbReference type="ARBA" id="ARBA00041437"/>
    </source>
</evidence>
<dbReference type="GO" id="GO:0005829">
    <property type="term" value="C:cytosol"/>
    <property type="evidence" value="ECO:0007669"/>
    <property type="project" value="TreeGrafter"/>
</dbReference>
<comment type="subcellular location">
    <subcellularLocation>
        <location evidence="1">Cytoplasm</location>
    </subcellularLocation>
</comment>
<dbReference type="Gene3D" id="3.10.450.10">
    <property type="match status" value="1"/>
</dbReference>
<dbReference type="InterPro" id="IPR000010">
    <property type="entry name" value="Cystatin_dom"/>
</dbReference>
<dbReference type="CDD" id="cd00042">
    <property type="entry name" value="CY"/>
    <property type="match status" value="1"/>
</dbReference>
<evidence type="ECO:0000256" key="7">
    <source>
        <dbReference type="ARBA" id="ARBA00040677"/>
    </source>
</evidence>
<dbReference type="InterPro" id="IPR001713">
    <property type="entry name" value="Prot_inh_stefin"/>
</dbReference>
<keyword evidence="4" id="KW-0646">Protease inhibitor</keyword>
<keyword evidence="11" id="KW-1185">Reference proteome</keyword>
<organism evidence="10 11">
    <name type="scientific">Neogobius melanostomus</name>
    <name type="common">round goby</name>
    <dbReference type="NCBI Taxonomy" id="47308"/>
    <lineage>
        <taxon>Eukaryota</taxon>
        <taxon>Metazoa</taxon>
        <taxon>Chordata</taxon>
        <taxon>Craniata</taxon>
        <taxon>Vertebrata</taxon>
        <taxon>Euteleostomi</taxon>
        <taxon>Actinopterygii</taxon>
        <taxon>Neopterygii</taxon>
        <taxon>Teleostei</taxon>
        <taxon>Neoteleostei</taxon>
        <taxon>Acanthomorphata</taxon>
        <taxon>Gobiaria</taxon>
        <taxon>Gobiiformes</taxon>
        <taxon>Gobioidei</taxon>
        <taxon>Gobiidae</taxon>
        <taxon>Benthophilinae</taxon>
        <taxon>Neogobiini</taxon>
        <taxon>Neogobius</taxon>
    </lineage>
</organism>
<dbReference type="GO" id="GO:0071220">
    <property type="term" value="P:cellular response to bacterial lipoprotein"/>
    <property type="evidence" value="ECO:0007669"/>
    <property type="project" value="UniProtKB-ARBA"/>
</dbReference>
<dbReference type="Pfam" id="PF00031">
    <property type="entry name" value="Cystatin"/>
    <property type="match status" value="1"/>
</dbReference>
<evidence type="ECO:0000256" key="5">
    <source>
        <dbReference type="ARBA" id="ARBA00022704"/>
    </source>
</evidence>
<dbReference type="PANTHER" id="PTHR11414">
    <property type="entry name" value="CYSTATIN FAMILY MEMBER"/>
    <property type="match status" value="1"/>
</dbReference>
<evidence type="ECO:0000313" key="10">
    <source>
        <dbReference type="Ensembl" id="ENSNMLP00000015467.1"/>
    </source>
</evidence>
<dbReference type="AlphaFoldDB" id="A0A8C6T2Z5"/>
<evidence type="ECO:0000256" key="3">
    <source>
        <dbReference type="ARBA" id="ARBA00022490"/>
    </source>
</evidence>
<reference evidence="10" key="2">
    <citation type="submission" date="2025-09" db="UniProtKB">
        <authorList>
            <consortium name="Ensembl"/>
        </authorList>
    </citation>
    <scope>IDENTIFICATION</scope>
</reference>
<dbReference type="FunFam" id="3.10.450.10:FF:000001">
    <property type="entry name" value="Cystatin-A"/>
    <property type="match status" value="1"/>
</dbReference>
<evidence type="ECO:0000256" key="1">
    <source>
        <dbReference type="ARBA" id="ARBA00004496"/>
    </source>
</evidence>